<dbReference type="EMBL" id="QEOB01000002">
    <property type="protein sequence ID" value="PVX86438.1"/>
    <property type="molecule type" value="Genomic_DNA"/>
</dbReference>
<proteinExistence type="predicted"/>
<reference evidence="1 2" key="1">
    <citation type="submission" date="2018-05" db="EMBL/GenBank/DDBJ databases">
        <title>Genomic Encyclopedia of Type Strains, Phase IV (KMG-V): Genome sequencing to study the core and pangenomes of soil and plant-associated prokaryotes.</title>
        <authorList>
            <person name="Whitman W."/>
        </authorList>
    </citation>
    <scope>NUCLEOTIDE SEQUENCE [LARGE SCALE GENOMIC DNA]</scope>
    <source>
        <strain evidence="1 2">SCZa-39</strain>
    </source>
</reference>
<organism evidence="1 2">
    <name type="scientific">Paraburkholderia unamae</name>
    <dbReference type="NCBI Taxonomy" id="219649"/>
    <lineage>
        <taxon>Bacteria</taxon>
        <taxon>Pseudomonadati</taxon>
        <taxon>Pseudomonadota</taxon>
        <taxon>Betaproteobacteria</taxon>
        <taxon>Burkholderiales</taxon>
        <taxon>Burkholderiaceae</taxon>
        <taxon>Paraburkholderia</taxon>
    </lineage>
</organism>
<keyword evidence="2" id="KW-1185">Reference proteome</keyword>
<comment type="caution">
    <text evidence="1">The sequence shown here is derived from an EMBL/GenBank/DDBJ whole genome shotgun (WGS) entry which is preliminary data.</text>
</comment>
<evidence type="ECO:0000313" key="1">
    <source>
        <dbReference type="EMBL" id="PVX86438.1"/>
    </source>
</evidence>
<protein>
    <submittedName>
        <fullName evidence="1">Uncharacterized protein</fullName>
    </submittedName>
</protein>
<dbReference type="Proteomes" id="UP000245712">
    <property type="component" value="Unassembled WGS sequence"/>
</dbReference>
<name>A0ABX5KTK7_9BURK</name>
<dbReference type="RefSeq" id="WP_116609851.1">
    <property type="nucleotide sequence ID" value="NZ_QEOB01000002.1"/>
</dbReference>
<accession>A0ABX5KTK7</accession>
<gene>
    <name evidence="1" type="ORF">C7402_102274</name>
</gene>
<sequence>MTEKVIPIDQPDLVRRVTVTGFVSTDGHFYGDDERLARYASCTHVRCDCGTLVHKGWMACDACREKKDIERYAALPKVEWNGDGFIYSDACDRYFQSYEEVVDYLRDAIADDPEFTVESLRLMICEPNMAREIDGNEHFSDDLPEDGEIPPELEAAFEALNAVIRKQPPLSWSPGKNAAIVTIDPADLAEVA</sequence>
<evidence type="ECO:0000313" key="2">
    <source>
        <dbReference type="Proteomes" id="UP000245712"/>
    </source>
</evidence>